<evidence type="ECO:0000256" key="6">
    <source>
        <dbReference type="ARBA" id="ARBA00022512"/>
    </source>
</evidence>
<comment type="function">
    <text evidence="14 16">Acts in the modification of cell walls via demethylesterification of cell wall pectin.</text>
</comment>
<evidence type="ECO:0000256" key="10">
    <source>
        <dbReference type="ARBA" id="ARBA00023157"/>
    </source>
</evidence>
<dbReference type="Pfam" id="PF04043">
    <property type="entry name" value="PMEI"/>
    <property type="match status" value="1"/>
</dbReference>
<keyword evidence="16" id="KW-0732">Signal</keyword>
<evidence type="ECO:0000256" key="4">
    <source>
        <dbReference type="ARBA" id="ARBA00007786"/>
    </source>
</evidence>
<dbReference type="GO" id="GO:0004857">
    <property type="term" value="F:enzyme inhibitor activity"/>
    <property type="evidence" value="ECO:0007669"/>
    <property type="project" value="InterPro"/>
</dbReference>
<keyword evidence="8 16" id="KW-0378">Hydrolase</keyword>
<evidence type="ECO:0000313" key="19">
    <source>
        <dbReference type="Proteomes" id="UP000015453"/>
    </source>
</evidence>
<keyword evidence="6 16" id="KW-0134">Cell wall</keyword>
<comment type="caution">
    <text evidence="18">The sequence shown here is derived from an EMBL/GenBank/DDBJ whole genome shotgun (WGS) entry which is preliminary data.</text>
</comment>
<dbReference type="SUPFAM" id="SSF51126">
    <property type="entry name" value="Pectin lyase-like"/>
    <property type="match status" value="1"/>
</dbReference>
<dbReference type="InterPro" id="IPR006501">
    <property type="entry name" value="Pectinesterase_inhib_dom"/>
</dbReference>
<dbReference type="CDD" id="cd15798">
    <property type="entry name" value="PMEI-like_3"/>
    <property type="match status" value="1"/>
</dbReference>
<evidence type="ECO:0000256" key="14">
    <source>
        <dbReference type="ARBA" id="ARBA00057335"/>
    </source>
</evidence>
<evidence type="ECO:0000256" key="7">
    <source>
        <dbReference type="ARBA" id="ARBA00022525"/>
    </source>
</evidence>
<evidence type="ECO:0000256" key="2">
    <source>
        <dbReference type="ARBA" id="ARBA00005184"/>
    </source>
</evidence>
<comment type="subcellular location">
    <subcellularLocation>
        <location evidence="1 16">Secreted</location>
        <location evidence="1 16">Cell wall</location>
    </subcellularLocation>
</comment>
<evidence type="ECO:0000256" key="8">
    <source>
        <dbReference type="ARBA" id="ARBA00022801"/>
    </source>
</evidence>
<feature type="non-terminal residue" evidence="18">
    <location>
        <position position="1"/>
    </location>
</feature>
<dbReference type="GO" id="GO:0030599">
    <property type="term" value="F:pectinesterase activity"/>
    <property type="evidence" value="ECO:0007669"/>
    <property type="project" value="UniProtKB-UniRule"/>
</dbReference>
<keyword evidence="19" id="KW-1185">Reference proteome</keyword>
<keyword evidence="12 16" id="KW-0961">Cell wall biogenesis/degradation</keyword>
<proteinExistence type="inferred from homology"/>
<evidence type="ECO:0000256" key="3">
    <source>
        <dbReference type="ARBA" id="ARBA00006027"/>
    </source>
</evidence>
<dbReference type="SMART" id="SM00856">
    <property type="entry name" value="PMEI"/>
    <property type="match status" value="1"/>
</dbReference>
<evidence type="ECO:0000256" key="12">
    <source>
        <dbReference type="ARBA" id="ARBA00023316"/>
    </source>
</evidence>
<evidence type="ECO:0000256" key="5">
    <source>
        <dbReference type="ARBA" id="ARBA00013229"/>
    </source>
</evidence>
<evidence type="ECO:0000256" key="13">
    <source>
        <dbReference type="ARBA" id="ARBA00047928"/>
    </source>
</evidence>
<name>S8E4M9_9LAMI</name>
<dbReference type="Pfam" id="PF01095">
    <property type="entry name" value="Pectinesterase"/>
    <property type="match status" value="1"/>
</dbReference>
<accession>S8E4M9</accession>
<feature type="signal peptide" evidence="16">
    <location>
        <begin position="1"/>
        <end position="19"/>
    </location>
</feature>
<comment type="catalytic activity">
    <reaction evidence="13 16">
        <text>[(1-&gt;4)-alpha-D-galacturonosyl methyl ester](n) + n H2O = [(1-&gt;4)-alpha-D-galacturonosyl](n) + n methanol + n H(+)</text>
        <dbReference type="Rhea" id="RHEA:22380"/>
        <dbReference type="Rhea" id="RHEA-COMP:14570"/>
        <dbReference type="Rhea" id="RHEA-COMP:14573"/>
        <dbReference type="ChEBI" id="CHEBI:15377"/>
        <dbReference type="ChEBI" id="CHEBI:15378"/>
        <dbReference type="ChEBI" id="CHEBI:17790"/>
        <dbReference type="ChEBI" id="CHEBI:140522"/>
        <dbReference type="ChEBI" id="CHEBI:140523"/>
        <dbReference type="EC" id="3.1.1.11"/>
    </reaction>
</comment>
<dbReference type="FunFam" id="1.20.140.40:FF:000001">
    <property type="entry name" value="Pectinesterase"/>
    <property type="match status" value="1"/>
</dbReference>
<sequence length="560" mass="60661">IAVTGVASVLLVAMVVAVAVSFNKGDGSGDGSSASTGGGSGSVVGASTKAVQAICSPTDYKQTCEESLAGANTTDPKELIKLAFDNTVKKVRAAILNSTLYKDAAADPRTKGALKVCEEVLDNCIDDLQRSFDQVNDFNVNQMDEYIDDIKTWLSGAIANKEACIDAVQNTTGDTAEKMKKVLNATSEMLSNGLAIVTDFSTIFSSLQLGSFTSRRLMGEDEQQQPGIDSFVEFARRKLLAVNINSMKPNATVAQDGSGDFKTIGAALSTLPKKSNATFVIHVKAGVYKETVIIPKKVNNVVIYGDGPNKTRVVNNKNYADGVETFHTATLAVNSDGFMAKDIAFENSAGASKHQAVAVRVSGDKAIFYNVVMDGYQDTLYAHGYRQLYRNCTISGTIDFIFGDATAVFQKCRMIVRKPDINQNCMVTAQGRKDQRSIGITVIQDSEIVPEPGFTAVVPKIDAFLGRPWKEYSRTIIMQTYIDGFIDPAGWSPWMGNYALNTLYYGEYQNRGPGSDTSKRVTWKGIKKITPELAQTFTAQKVFLNDGWVTNSSVPYTPLL</sequence>
<evidence type="ECO:0000259" key="17">
    <source>
        <dbReference type="SMART" id="SM00856"/>
    </source>
</evidence>
<gene>
    <name evidence="18" type="ORF">M569_04029</name>
</gene>
<feature type="domain" description="Pectinesterase inhibitor" evidence="17">
    <location>
        <begin position="46"/>
        <end position="196"/>
    </location>
</feature>
<dbReference type="InterPro" id="IPR035513">
    <property type="entry name" value="Invertase/methylesterase_inhib"/>
</dbReference>
<dbReference type="FunFam" id="2.160.20.10:FF:000001">
    <property type="entry name" value="Pectinesterase"/>
    <property type="match status" value="1"/>
</dbReference>
<dbReference type="Proteomes" id="UP000015453">
    <property type="component" value="Unassembled WGS sequence"/>
</dbReference>
<dbReference type="PROSITE" id="PS00800">
    <property type="entry name" value="PECTINESTERASE_1"/>
    <property type="match status" value="1"/>
</dbReference>
<dbReference type="SUPFAM" id="SSF101148">
    <property type="entry name" value="Plant invertase/pectin methylesterase inhibitor"/>
    <property type="match status" value="1"/>
</dbReference>
<evidence type="ECO:0000313" key="18">
    <source>
        <dbReference type="EMBL" id="EPS70728.1"/>
    </source>
</evidence>
<evidence type="ECO:0000256" key="1">
    <source>
        <dbReference type="ARBA" id="ARBA00004191"/>
    </source>
</evidence>
<dbReference type="PROSITE" id="PS00503">
    <property type="entry name" value="PECTINESTERASE_2"/>
    <property type="match status" value="1"/>
</dbReference>
<dbReference type="UniPathway" id="UPA00545">
    <property type="reaction ID" value="UER00823"/>
</dbReference>
<keyword evidence="7 16" id="KW-0964">Secreted</keyword>
<feature type="chain" id="PRO_5005146760" description="Pectinesterase" evidence="16">
    <location>
        <begin position="20"/>
        <end position="560"/>
    </location>
</feature>
<dbReference type="GO" id="GO:0042545">
    <property type="term" value="P:cell wall modification"/>
    <property type="evidence" value="ECO:0007669"/>
    <property type="project" value="UniProtKB-UniRule"/>
</dbReference>
<evidence type="ECO:0000256" key="15">
    <source>
        <dbReference type="PROSITE-ProRule" id="PRU10040"/>
    </source>
</evidence>
<comment type="similarity">
    <text evidence="4">In the C-terminal section; belongs to the pectinesterase family.</text>
</comment>
<reference evidence="18 19" key="1">
    <citation type="journal article" date="2013" name="BMC Genomics">
        <title>The miniature genome of a carnivorous plant Genlisea aurea contains a low number of genes and short non-coding sequences.</title>
        <authorList>
            <person name="Leushkin E.V."/>
            <person name="Sutormin R.A."/>
            <person name="Nabieva E.R."/>
            <person name="Penin A.A."/>
            <person name="Kondrashov A.S."/>
            <person name="Logacheva M.D."/>
        </authorList>
    </citation>
    <scope>NUCLEOTIDE SEQUENCE [LARGE SCALE GENOMIC DNA]</scope>
</reference>
<evidence type="ECO:0000256" key="9">
    <source>
        <dbReference type="ARBA" id="ARBA00023085"/>
    </source>
</evidence>
<dbReference type="InterPro" id="IPR018040">
    <property type="entry name" value="Pectinesterase_Tyr_AS"/>
</dbReference>
<dbReference type="NCBIfam" id="TIGR01614">
    <property type="entry name" value="PME_inhib"/>
    <property type="match status" value="1"/>
</dbReference>
<dbReference type="EC" id="3.1.1.11" evidence="5 16"/>
<dbReference type="InterPro" id="IPR011050">
    <property type="entry name" value="Pectin_lyase_fold/virulence"/>
</dbReference>
<dbReference type="InterPro" id="IPR012334">
    <property type="entry name" value="Pectin_lyas_fold"/>
</dbReference>
<comment type="pathway">
    <text evidence="2 16">Glycan metabolism; pectin degradation; 2-dehydro-3-deoxy-D-gluconate from pectin: step 1/5.</text>
</comment>
<protein>
    <recommendedName>
        <fullName evidence="5 16">Pectinesterase</fullName>
        <ecNumber evidence="5 16">3.1.1.11</ecNumber>
    </recommendedName>
</protein>
<dbReference type="GO" id="GO:0045490">
    <property type="term" value="P:pectin catabolic process"/>
    <property type="evidence" value="ECO:0007669"/>
    <property type="project" value="UniProtKB-UniRule"/>
</dbReference>
<feature type="active site" evidence="15">
    <location>
        <position position="399"/>
    </location>
</feature>
<organism evidence="18 19">
    <name type="scientific">Genlisea aurea</name>
    <dbReference type="NCBI Taxonomy" id="192259"/>
    <lineage>
        <taxon>Eukaryota</taxon>
        <taxon>Viridiplantae</taxon>
        <taxon>Streptophyta</taxon>
        <taxon>Embryophyta</taxon>
        <taxon>Tracheophyta</taxon>
        <taxon>Spermatophyta</taxon>
        <taxon>Magnoliopsida</taxon>
        <taxon>eudicotyledons</taxon>
        <taxon>Gunneridae</taxon>
        <taxon>Pentapetalae</taxon>
        <taxon>asterids</taxon>
        <taxon>lamiids</taxon>
        <taxon>Lamiales</taxon>
        <taxon>Lentibulariaceae</taxon>
        <taxon>Genlisea</taxon>
    </lineage>
</organism>
<keyword evidence="11" id="KW-0325">Glycoprotein</keyword>
<dbReference type="Gene3D" id="1.20.140.40">
    <property type="entry name" value="Invertase/pectin methylesterase inhibitor family protein"/>
    <property type="match status" value="1"/>
</dbReference>
<dbReference type="OrthoDB" id="2019149at2759"/>
<evidence type="ECO:0000256" key="16">
    <source>
        <dbReference type="RuleBase" id="RU000589"/>
    </source>
</evidence>
<comment type="similarity">
    <text evidence="3">In the N-terminal section; belongs to the PMEI family.</text>
</comment>
<dbReference type="InterPro" id="IPR033131">
    <property type="entry name" value="Pectinesterase_Asp_AS"/>
</dbReference>
<keyword evidence="9 16" id="KW-0063">Aspartyl esterase</keyword>
<dbReference type="EMBL" id="AUSU01001563">
    <property type="protein sequence ID" value="EPS70728.1"/>
    <property type="molecule type" value="Genomic_DNA"/>
</dbReference>
<keyword evidence="10" id="KW-1015">Disulfide bond</keyword>
<evidence type="ECO:0000256" key="11">
    <source>
        <dbReference type="ARBA" id="ARBA00023180"/>
    </source>
</evidence>
<dbReference type="PANTHER" id="PTHR31707">
    <property type="entry name" value="PECTINESTERASE"/>
    <property type="match status" value="1"/>
</dbReference>
<dbReference type="Gene3D" id="2.160.20.10">
    <property type="entry name" value="Single-stranded right-handed beta-helix, Pectin lyase-like"/>
    <property type="match status" value="1"/>
</dbReference>
<dbReference type="InterPro" id="IPR000070">
    <property type="entry name" value="Pectinesterase_cat"/>
</dbReference>
<dbReference type="AlphaFoldDB" id="S8E4M9"/>